<reference evidence="1 2" key="1">
    <citation type="journal article" date="2017" name="ISME J.">
        <title>Energy and carbon metabolisms in a deep terrestrial subsurface fluid microbial community.</title>
        <authorList>
            <person name="Momper L."/>
            <person name="Jungbluth S.P."/>
            <person name="Lee M.D."/>
            <person name="Amend J.P."/>
        </authorList>
    </citation>
    <scope>NUCLEOTIDE SEQUENCE [LARGE SCALE GENOMIC DNA]</scope>
    <source>
        <strain evidence="1">SURF_26</strain>
    </source>
</reference>
<gene>
    <name evidence="1" type="ORF">C4541_08280</name>
</gene>
<evidence type="ECO:0000313" key="1">
    <source>
        <dbReference type="EMBL" id="RJP58303.1"/>
    </source>
</evidence>
<proteinExistence type="predicted"/>
<protein>
    <submittedName>
        <fullName evidence="1">Uncharacterized protein</fullName>
    </submittedName>
</protein>
<dbReference type="Proteomes" id="UP000266426">
    <property type="component" value="Unassembled WGS sequence"/>
</dbReference>
<dbReference type="EMBL" id="QZJZ01000068">
    <property type="protein sequence ID" value="RJP58303.1"/>
    <property type="molecule type" value="Genomic_DNA"/>
</dbReference>
<dbReference type="PROSITE" id="PS51257">
    <property type="entry name" value="PROKAR_LIPOPROTEIN"/>
    <property type="match status" value="1"/>
</dbReference>
<dbReference type="AlphaFoldDB" id="A0A3A4R0Z0"/>
<organism evidence="1 2">
    <name type="scientific">Candidatus Auribacter fodinae</name>
    <dbReference type="NCBI Taxonomy" id="2093366"/>
    <lineage>
        <taxon>Bacteria</taxon>
        <taxon>Pseudomonadati</taxon>
        <taxon>Candidatus Auribacterota</taxon>
        <taxon>Candidatus Auribacteria</taxon>
        <taxon>Candidatus Auribacterales</taxon>
        <taxon>Candidatus Auribacteraceae</taxon>
        <taxon>Candidatus Auribacter</taxon>
    </lineage>
</organism>
<comment type="caution">
    <text evidence="1">The sequence shown here is derived from an EMBL/GenBank/DDBJ whole genome shotgun (WGS) entry which is preliminary data.</text>
</comment>
<name>A0A3A4R0Z0_9BACT</name>
<sequence>MHKIVVLLVVISVLITGCAGRKEVAESSAPVPVDAPYFSVSGNIYDQNSIKIKVDCVARSSDEKGYYYATKKVITPLAAGGKYVIIDFWIQNPAQYEIRIPENNIVLVGQTHTEYRPLPDIKPSSNKAKHLMRNITDYQNSRYLYGIAVFEELPDFEHEIKLQFKIEINDRVDYHYVIFKRTPQKG</sequence>
<evidence type="ECO:0000313" key="2">
    <source>
        <dbReference type="Proteomes" id="UP000266426"/>
    </source>
</evidence>
<accession>A0A3A4R0Z0</accession>